<feature type="chain" id="PRO_5045509132" evidence="2">
    <location>
        <begin position="18"/>
        <end position="455"/>
    </location>
</feature>
<dbReference type="EMBL" id="OU015567">
    <property type="protein sequence ID" value="CAG5114273.1"/>
    <property type="molecule type" value="Genomic_DNA"/>
</dbReference>
<evidence type="ECO:0000256" key="2">
    <source>
        <dbReference type="SAM" id="SignalP"/>
    </source>
</evidence>
<reference evidence="3 4" key="1">
    <citation type="submission" date="2021-04" db="EMBL/GenBank/DDBJ databases">
        <authorList>
            <person name="Bliznina A."/>
        </authorList>
    </citation>
    <scope>NUCLEOTIDE SEQUENCE [LARGE SCALE GENOMIC DNA]</scope>
</reference>
<evidence type="ECO:0000313" key="4">
    <source>
        <dbReference type="Proteomes" id="UP001158576"/>
    </source>
</evidence>
<feature type="signal peptide" evidence="2">
    <location>
        <begin position="1"/>
        <end position="17"/>
    </location>
</feature>
<sequence length="455" mass="49866">MKLLPCLLVALTQGADPFDPAYSSSGEEPTRPANIHENQPPLQQGDITLSSDSSDYNDEYSSDLSQQETTAVPVPLVVTEEPVLDEESGAPSEPAPAPVEPQPVVIDPTVVRNPEPASVTEEEDNAPVDVAAAVDGDAGESQVVDNSAPVEEPATEEDLVSAPSVAEEPETSVDTALPSKKEANDDDKKGPRPSPKQNLPETPDLVIAVDIASLDESKSTQLRDFVKDIVSRLNQDYKIGGCLDELRIGIFEHDSDHVNILVRGSDYNTFLGTRKSCMEADSDPDFIANDLLSSFDENWVLRPVEQKHEHVAEHGGEHDNETEENQATHMFLHSKAMLDSWKNERKGQVWRRLHRWNFSTRKVIVFVHDAEDSAEFYKGLGIQGKELGYEIIPVAISDDMDAKTKLHQMALKTQRSGPLPAITLDIGMEESARVISQYLSSTAVSKPYTAPLPSE</sequence>
<gene>
    <name evidence="3" type="ORF">OKIOD_LOCUS17100</name>
</gene>
<keyword evidence="2" id="KW-0732">Signal</keyword>
<accession>A0ABN7T9E4</accession>
<feature type="compositionally biased region" description="Low complexity" evidence="1">
    <location>
        <begin position="127"/>
        <end position="140"/>
    </location>
</feature>
<feature type="compositionally biased region" description="Polar residues" evidence="1">
    <location>
        <begin position="36"/>
        <end position="48"/>
    </location>
</feature>
<feature type="region of interest" description="Disordered" evidence="1">
    <location>
        <begin position="15"/>
        <end position="203"/>
    </location>
</feature>
<proteinExistence type="predicted"/>
<dbReference type="Proteomes" id="UP001158576">
    <property type="component" value="Chromosome 2"/>
</dbReference>
<name>A0ABN7T9E4_OIKDI</name>
<feature type="compositionally biased region" description="Basic and acidic residues" evidence="1">
    <location>
        <begin position="179"/>
        <end position="190"/>
    </location>
</feature>
<evidence type="ECO:0000256" key="1">
    <source>
        <dbReference type="SAM" id="MobiDB-lite"/>
    </source>
</evidence>
<feature type="compositionally biased region" description="Low complexity" evidence="1">
    <location>
        <begin position="62"/>
        <end position="81"/>
    </location>
</feature>
<protein>
    <submittedName>
        <fullName evidence="3">Oidioi.mRNA.OKI2018_I69.chr2.g8335.t1.cds</fullName>
    </submittedName>
</protein>
<organism evidence="3 4">
    <name type="scientific">Oikopleura dioica</name>
    <name type="common">Tunicate</name>
    <dbReference type="NCBI Taxonomy" id="34765"/>
    <lineage>
        <taxon>Eukaryota</taxon>
        <taxon>Metazoa</taxon>
        <taxon>Chordata</taxon>
        <taxon>Tunicata</taxon>
        <taxon>Appendicularia</taxon>
        <taxon>Copelata</taxon>
        <taxon>Oikopleuridae</taxon>
        <taxon>Oikopleura</taxon>
    </lineage>
</organism>
<evidence type="ECO:0000313" key="3">
    <source>
        <dbReference type="EMBL" id="CAG5114273.1"/>
    </source>
</evidence>
<keyword evidence="4" id="KW-1185">Reference proteome</keyword>